<comment type="similarity">
    <text evidence="1 3">Belongs to the peroxin-16 family.</text>
</comment>
<dbReference type="InterPro" id="IPR013919">
    <property type="entry name" value="Pex16"/>
</dbReference>
<keyword evidence="5" id="KW-1185">Reference proteome</keyword>
<sequence length="340" mass="39825">MDIRLRNVFDKYATLITNNSEVTADVEMLCKYLSYFVSGKITDNSIVSEGLFSLSNLMVLFNDQVIRRELTKDQARDYVNETEETIKLFLTILENVEVLVEISSRKAFGNKKKFIIIFIIQAVKCIGRLVLIVKYKNRISQYPAIEHLDRRNLRMSRRTSASIDDLQPELNNTAITLQLKRSGKVIRKVAQSPPLHSRSFKAPELASTDRFGVYNHEAIKHAELVYIFKPMIHLGAVSAFGYSSWKSYLLSMFLDVFSIRQYYNNRQYLTKDQKKELSRRCVNMLLYILRSPFYDKYSKDKIDSFMKAISNTIPFAKLIVEPYRSYIPHYQESYFYMWSC</sequence>
<dbReference type="GO" id="GO:0005778">
    <property type="term" value="C:peroxisomal membrane"/>
    <property type="evidence" value="ECO:0007669"/>
    <property type="project" value="UniProtKB-SubCell"/>
</dbReference>
<reference evidence="4 5" key="1">
    <citation type="submission" date="2015-04" db="EMBL/GenBank/DDBJ databases">
        <authorList>
            <person name="Syromyatnikov M.Y."/>
            <person name="Popov V.N."/>
        </authorList>
    </citation>
    <scope>NUCLEOTIDE SEQUENCE [LARGE SCALE GENOMIC DNA]</scope>
</reference>
<accession>A0A1J1HWT1</accession>
<dbReference type="OrthoDB" id="2021143at2759"/>
<gene>
    <name evidence="4" type="ORF">CLUMA_CG005574</name>
</gene>
<dbReference type="PANTHER" id="PTHR13299:SF0">
    <property type="entry name" value="PEROXISOMAL MEMBRANE PROTEIN PEX16"/>
    <property type="match status" value="1"/>
</dbReference>
<protein>
    <recommendedName>
        <fullName evidence="2 3">Peroxisomal membrane protein PEX16</fullName>
    </recommendedName>
</protein>
<dbReference type="Pfam" id="PF08610">
    <property type="entry name" value="Pex16"/>
    <property type="match status" value="1"/>
</dbReference>
<proteinExistence type="inferred from homology"/>
<dbReference type="EMBL" id="CVRI01000021">
    <property type="protein sequence ID" value="CRK91994.1"/>
    <property type="molecule type" value="Genomic_DNA"/>
</dbReference>
<dbReference type="STRING" id="568069.A0A1J1HWT1"/>
<keyword evidence="3" id="KW-0576">Peroxisome</keyword>
<dbReference type="PANTHER" id="PTHR13299">
    <property type="entry name" value="PEROXISOMAL MEMBRANE PROTEIN PEX16"/>
    <property type="match status" value="1"/>
</dbReference>
<dbReference type="Proteomes" id="UP000183832">
    <property type="component" value="Unassembled WGS sequence"/>
</dbReference>
<dbReference type="GO" id="GO:0007031">
    <property type="term" value="P:peroxisome organization"/>
    <property type="evidence" value="ECO:0007669"/>
    <property type="project" value="UniProtKB-KW"/>
</dbReference>
<dbReference type="AlphaFoldDB" id="A0A1J1HWT1"/>
<organism evidence="4 5">
    <name type="scientific">Clunio marinus</name>
    <dbReference type="NCBI Taxonomy" id="568069"/>
    <lineage>
        <taxon>Eukaryota</taxon>
        <taxon>Metazoa</taxon>
        <taxon>Ecdysozoa</taxon>
        <taxon>Arthropoda</taxon>
        <taxon>Hexapoda</taxon>
        <taxon>Insecta</taxon>
        <taxon>Pterygota</taxon>
        <taxon>Neoptera</taxon>
        <taxon>Endopterygota</taxon>
        <taxon>Diptera</taxon>
        <taxon>Nematocera</taxon>
        <taxon>Chironomoidea</taxon>
        <taxon>Chironomidae</taxon>
        <taxon>Clunio</taxon>
    </lineage>
</organism>
<evidence type="ECO:0000256" key="1">
    <source>
        <dbReference type="ARBA" id="ARBA00009505"/>
    </source>
</evidence>
<keyword evidence="3" id="KW-0962">Peroxisome biogenesis</keyword>
<evidence type="ECO:0000256" key="3">
    <source>
        <dbReference type="RuleBase" id="RU365003"/>
    </source>
</evidence>
<name>A0A1J1HWT1_9DIPT</name>
<evidence type="ECO:0000313" key="4">
    <source>
        <dbReference type="EMBL" id="CRK91994.1"/>
    </source>
</evidence>
<comment type="subcellular location">
    <subcellularLocation>
        <location evidence="3">Peroxisome membrane</location>
    </subcellularLocation>
</comment>
<evidence type="ECO:0000256" key="2">
    <source>
        <dbReference type="ARBA" id="ARBA00018577"/>
    </source>
</evidence>
<evidence type="ECO:0000313" key="5">
    <source>
        <dbReference type="Proteomes" id="UP000183832"/>
    </source>
</evidence>